<dbReference type="EMBL" id="MCFI01000022">
    <property type="protein sequence ID" value="ORY76687.1"/>
    <property type="molecule type" value="Genomic_DNA"/>
</dbReference>
<evidence type="ECO:0000313" key="2">
    <source>
        <dbReference type="EMBL" id="ORY76687.1"/>
    </source>
</evidence>
<comment type="caution">
    <text evidence="2">The sequence shown here is derived from an EMBL/GenBank/DDBJ whole genome shotgun (WGS) entry which is preliminary data.</text>
</comment>
<protein>
    <submittedName>
        <fullName evidence="2">Uncharacterized protein</fullName>
    </submittedName>
</protein>
<reference evidence="2 3" key="1">
    <citation type="submission" date="2016-07" db="EMBL/GenBank/DDBJ databases">
        <title>Pervasive Adenine N6-methylation of Active Genes in Fungi.</title>
        <authorList>
            <consortium name="DOE Joint Genome Institute"/>
            <person name="Mondo S.J."/>
            <person name="Dannebaum R.O."/>
            <person name="Kuo R.C."/>
            <person name="Labutti K."/>
            <person name="Haridas S."/>
            <person name="Kuo A."/>
            <person name="Salamov A."/>
            <person name="Ahrendt S.R."/>
            <person name="Lipzen A."/>
            <person name="Sullivan W."/>
            <person name="Andreopoulos W.B."/>
            <person name="Clum A."/>
            <person name="Lindquist E."/>
            <person name="Daum C."/>
            <person name="Ramamoorthy G.K."/>
            <person name="Gryganskyi A."/>
            <person name="Culley D."/>
            <person name="Magnuson J.K."/>
            <person name="James T.Y."/>
            <person name="O'Malley M.A."/>
            <person name="Stajich J.E."/>
            <person name="Spatafora J.W."/>
            <person name="Visel A."/>
            <person name="Grigoriev I.V."/>
        </authorList>
    </citation>
    <scope>NUCLEOTIDE SEQUENCE [LARGE SCALE GENOMIC DNA]</scope>
    <source>
        <strain evidence="2 3">12-1054</strain>
    </source>
</reference>
<dbReference type="AlphaFoldDB" id="A0A1Y2EYW8"/>
<feature type="compositionally biased region" description="Basic and acidic residues" evidence="1">
    <location>
        <begin position="39"/>
        <end position="54"/>
    </location>
</feature>
<evidence type="ECO:0000313" key="3">
    <source>
        <dbReference type="Proteomes" id="UP000193685"/>
    </source>
</evidence>
<feature type="compositionally biased region" description="Basic and acidic residues" evidence="1">
    <location>
        <begin position="61"/>
        <end position="70"/>
    </location>
</feature>
<gene>
    <name evidence="2" type="ORF">BCR37DRAFT_162759</name>
</gene>
<evidence type="ECO:0000256" key="1">
    <source>
        <dbReference type="SAM" id="MobiDB-lite"/>
    </source>
</evidence>
<dbReference type="Proteomes" id="UP000193685">
    <property type="component" value="Unassembled WGS sequence"/>
</dbReference>
<organism evidence="2 3">
    <name type="scientific">Protomyces lactucae-debilis</name>
    <dbReference type="NCBI Taxonomy" id="2754530"/>
    <lineage>
        <taxon>Eukaryota</taxon>
        <taxon>Fungi</taxon>
        <taxon>Dikarya</taxon>
        <taxon>Ascomycota</taxon>
        <taxon>Taphrinomycotina</taxon>
        <taxon>Taphrinomycetes</taxon>
        <taxon>Taphrinales</taxon>
        <taxon>Protomycetaceae</taxon>
        <taxon>Protomyces</taxon>
    </lineage>
</organism>
<proteinExistence type="predicted"/>
<feature type="region of interest" description="Disordered" evidence="1">
    <location>
        <begin position="39"/>
        <end position="86"/>
    </location>
</feature>
<accession>A0A1Y2EYW8</accession>
<dbReference type="GeneID" id="63782783"/>
<dbReference type="RefSeq" id="XP_040722767.1">
    <property type="nucleotide sequence ID" value="XM_040866184.1"/>
</dbReference>
<sequence>MDRRDLFAYTYYGLPMGSEWPMAPAEVIESYMRRQNHLRATEREQAASAEERTAASHGRGHIQENGEERPPTLGDAVASLSIAQVD</sequence>
<name>A0A1Y2EYW8_PROLT</name>
<keyword evidence="3" id="KW-1185">Reference proteome</keyword>